<dbReference type="PANTHER" id="PTHR13021">
    <property type="entry name" value="PRE-MRNA-SPLICING FACTOR ISY1"/>
    <property type="match status" value="1"/>
</dbReference>
<comment type="caution">
    <text evidence="4">The sequence shown here is derived from an EMBL/GenBank/DDBJ whole genome shotgun (WGS) entry which is preliminary data.</text>
</comment>
<reference evidence="4 5" key="1">
    <citation type="submission" date="2024-03" db="EMBL/GenBank/DDBJ databases">
        <title>The Acrasis kona genome and developmental transcriptomes reveal deep origins of eukaryotic multicellular pathways.</title>
        <authorList>
            <person name="Sheikh S."/>
            <person name="Fu C.-J."/>
            <person name="Brown M.W."/>
            <person name="Baldauf S.L."/>
        </authorList>
    </citation>
    <scope>NUCLEOTIDE SEQUENCE [LARGE SCALE GENOMIC DNA]</scope>
    <source>
        <strain evidence="4 5">ATCC MYA-3509</strain>
    </source>
</reference>
<name>A0AAW2Z5G4_9EUKA</name>
<accession>A0AAW2Z5G4</accession>
<organism evidence="4 5">
    <name type="scientific">Acrasis kona</name>
    <dbReference type="NCBI Taxonomy" id="1008807"/>
    <lineage>
        <taxon>Eukaryota</taxon>
        <taxon>Discoba</taxon>
        <taxon>Heterolobosea</taxon>
        <taxon>Tetramitia</taxon>
        <taxon>Eutetramitia</taxon>
        <taxon>Acrasidae</taxon>
        <taxon>Acrasis</taxon>
    </lineage>
</organism>
<protein>
    <submittedName>
        <fullName evidence="4">Pre-mRNA-splicing factor ISY1</fullName>
    </submittedName>
</protein>
<comment type="subcellular location">
    <subcellularLocation>
        <location evidence="1">Nucleus</location>
    </subcellularLocation>
</comment>
<comment type="similarity">
    <text evidence="2">Belongs to the ISY1 family.</text>
</comment>
<dbReference type="AlphaFoldDB" id="A0AAW2Z5G4"/>
<dbReference type="SUPFAM" id="SSF140102">
    <property type="entry name" value="ISY1 domain-like"/>
    <property type="match status" value="1"/>
</dbReference>
<gene>
    <name evidence="4" type="ORF">AKO1_004755</name>
</gene>
<dbReference type="GO" id="GO:0005634">
    <property type="term" value="C:nucleus"/>
    <property type="evidence" value="ECO:0007669"/>
    <property type="project" value="UniProtKB-SubCell"/>
</dbReference>
<proteinExistence type="inferred from homology"/>
<keyword evidence="5" id="KW-1185">Reference proteome</keyword>
<sequence length="244" mass="28748">MARNQEKAQSMLNRWVNWKLGNEYTEQKRPPHPNMSKTVKSCEHWRRQILKEIAQKVSIIQNASLGEHKIRDINDEINNLISEKTTWELRIIELDGPDYRKRQPKMYDDNGQMILVTPGYKYFGAARELPGVKELFDKSDIKHKARSRAELYEGIDSEYYGFNDEKFETLEKEAEEEARKAFIDEFNKGRDFKKRKTNGAELQEDKDDKKSIIVDPMNIPTLEEVEKILVAKRKEELLKRLSAN</sequence>
<dbReference type="GO" id="GO:0000350">
    <property type="term" value="P:generation of catalytic spliceosome for second transesterification step"/>
    <property type="evidence" value="ECO:0007669"/>
    <property type="project" value="InterPro"/>
</dbReference>
<evidence type="ECO:0000256" key="3">
    <source>
        <dbReference type="ARBA" id="ARBA00023242"/>
    </source>
</evidence>
<evidence type="ECO:0000256" key="1">
    <source>
        <dbReference type="ARBA" id="ARBA00004123"/>
    </source>
</evidence>
<evidence type="ECO:0000256" key="2">
    <source>
        <dbReference type="ARBA" id="ARBA00007002"/>
    </source>
</evidence>
<dbReference type="Pfam" id="PF06246">
    <property type="entry name" value="Isy1"/>
    <property type="match status" value="1"/>
</dbReference>
<dbReference type="FunFam" id="1.10.287.660:FF:000001">
    <property type="entry name" value="pre-mRNA-splicing factor ISY1 homolog"/>
    <property type="match status" value="1"/>
</dbReference>
<dbReference type="EMBL" id="JAOPGA020001028">
    <property type="protein sequence ID" value="KAL0484193.1"/>
    <property type="molecule type" value="Genomic_DNA"/>
</dbReference>
<dbReference type="Proteomes" id="UP001431209">
    <property type="component" value="Unassembled WGS sequence"/>
</dbReference>
<evidence type="ECO:0000313" key="4">
    <source>
        <dbReference type="EMBL" id="KAL0484193.1"/>
    </source>
</evidence>
<dbReference type="InterPro" id="IPR037200">
    <property type="entry name" value="Isy1_sf"/>
</dbReference>
<evidence type="ECO:0000313" key="5">
    <source>
        <dbReference type="Proteomes" id="UP001431209"/>
    </source>
</evidence>
<dbReference type="Gene3D" id="1.10.287.660">
    <property type="entry name" value="Helix hairpin bin"/>
    <property type="match status" value="1"/>
</dbReference>
<keyword evidence="3" id="KW-0539">Nucleus</keyword>
<dbReference type="InterPro" id="IPR009360">
    <property type="entry name" value="Isy1"/>
</dbReference>
<dbReference type="InterPro" id="IPR029012">
    <property type="entry name" value="Helix_hairpin_bin_sf"/>
</dbReference>